<evidence type="ECO:0000313" key="4">
    <source>
        <dbReference type="Proteomes" id="UP000549394"/>
    </source>
</evidence>
<dbReference type="SMART" id="SM00694">
    <property type="entry name" value="DysFC"/>
    <property type="match status" value="2"/>
</dbReference>
<gene>
    <name evidence="3" type="ORF">DGYR_LOCUS10171</name>
</gene>
<organism evidence="3 4">
    <name type="scientific">Dimorphilus gyrociliatus</name>
    <dbReference type="NCBI Taxonomy" id="2664684"/>
    <lineage>
        <taxon>Eukaryota</taxon>
        <taxon>Metazoa</taxon>
        <taxon>Spiralia</taxon>
        <taxon>Lophotrochozoa</taxon>
        <taxon>Annelida</taxon>
        <taxon>Polychaeta</taxon>
        <taxon>Polychaeta incertae sedis</taxon>
        <taxon>Dinophilidae</taxon>
        <taxon>Dimorphilus</taxon>
    </lineage>
</organism>
<keyword evidence="4" id="KW-1185">Reference proteome</keyword>
<dbReference type="PANTHER" id="PTHR23250:SF1">
    <property type="entry name" value="TECTONIN BETA-PROPELLER REPEAT-CONTAINING PROTEIN 1"/>
    <property type="match status" value="1"/>
</dbReference>
<evidence type="ECO:0000313" key="3">
    <source>
        <dbReference type="EMBL" id="CAD5122351.1"/>
    </source>
</evidence>
<dbReference type="InterPro" id="IPR051513">
    <property type="entry name" value="Tectonin_beta-prop"/>
</dbReference>
<dbReference type="GO" id="GO:0016020">
    <property type="term" value="C:membrane"/>
    <property type="evidence" value="ECO:0007669"/>
    <property type="project" value="InterPro"/>
</dbReference>
<dbReference type="SMART" id="SM00706">
    <property type="entry name" value="TECPR"/>
    <property type="match status" value="9"/>
</dbReference>
<reference evidence="3 4" key="1">
    <citation type="submission" date="2020-08" db="EMBL/GenBank/DDBJ databases">
        <authorList>
            <person name="Hejnol A."/>
        </authorList>
    </citation>
    <scope>NUCLEOTIDE SEQUENCE [LARGE SCALE GENOMIC DNA]</scope>
</reference>
<dbReference type="Pfam" id="PF06462">
    <property type="entry name" value="Hyd_WA"/>
    <property type="match status" value="1"/>
</dbReference>
<accession>A0A7I8W2D1</accession>
<dbReference type="SMART" id="SM00693">
    <property type="entry name" value="DysFN"/>
    <property type="match status" value="2"/>
</dbReference>
<protein>
    <submittedName>
        <fullName evidence="3">DgyrCDS10788</fullName>
    </submittedName>
</protein>
<proteinExistence type="predicted"/>
<dbReference type="PANTHER" id="PTHR23250">
    <property type="entry name" value="DYSFERLIN-RELATED"/>
    <property type="match status" value="1"/>
</dbReference>
<dbReference type="OrthoDB" id="72441at2759"/>
<feature type="compositionally biased region" description="Acidic residues" evidence="1">
    <location>
        <begin position="449"/>
        <end position="474"/>
    </location>
</feature>
<feature type="domain" description="PH" evidence="2">
    <location>
        <begin position="608"/>
        <end position="646"/>
    </location>
</feature>
<name>A0A7I8W2D1_9ANNE</name>
<dbReference type="PROSITE" id="PS50003">
    <property type="entry name" value="PH_DOMAIN"/>
    <property type="match status" value="1"/>
</dbReference>
<dbReference type="InterPro" id="IPR006624">
    <property type="entry name" value="Beta-propeller_rpt_TECPR"/>
</dbReference>
<evidence type="ECO:0000256" key="1">
    <source>
        <dbReference type="SAM" id="MobiDB-lite"/>
    </source>
</evidence>
<dbReference type="AlphaFoldDB" id="A0A7I8W2D1"/>
<sequence>MPQSHIWLISTSGKVYTLATGEQTYKRIPSIGLQKPNVKKVACCPWAAWAIGSDHNVYQFVHHSAVPIRYQEEVYENERWLPTRGWSGRHLLPGLDPANWSNKDGTYYLVLDDVKLPSSSWKWEHDWYVDENVDGEVTDKGGWRYSTLDFIRGKFGATKRYNSCVRRRRWIRHRIYSSTGQWSIIPPLRLDPLSEPLVSLAVGGFSLPNATPGSATVWVVNIMGQIYYRSGIVRDKPEGTNWNQLSISSGEEVLCINAGPTYLIWAITWSGDAMVRKGVSWRCRIGEEWVKVQAPEESDHLVHVGVGSHTVWAVSVSGKVWFRRGITEAKPDGTSWVGMVDRMRTVSVNASDQVLGICNDLKLHFRRGITPESLSGKTWEQFAKFSVEHYKIPSTLTPIIRQKRLSQTKPINIIPSAPPGRQKRDVDLTSLSVSYHKRTPSEGSSLGDNSEDLEEDDTESEEENEEESEPEDDEKGLKWIWVSASSCLAQSEEELTMWTVKLLTNSIEKLSNSWKKEILEKLRSRRLKEFSSFKSKKYRLAVEEVGWTKETSMRLASDSKRQQWIDCKICLTQDTLHSSLLLLWEKNQQIMPVSDILCVHSLAKFPVFILSTKSSKDYRNLDRFCLQAQSESEREEWLQLLRSVDYRSENCRKEAWAISSFGQAFYRRNDAWKLAGSGHFHQVSTDGDSIIWTVGVDGVAWFYDEGKSNIQLDKSISIIWENQRWNPISGYSSRRLLLDPPSWMDERGRACNKNDVKLPSSKCVWTNDWAIDMKPDGGADKDGWQYARDYTRTWRAQRKLRHSYVRRRKWVRTWRLSSLGPWTEVDLSPDAPKLSEVTVRTLWNGEAKVWCSTESGELLERLNVSESLPGGSAWRHEAMDLKFCSVSAADERRVWAVSTEGATWLRGSRPSEECWIHVPPPSSVKLVQVSAGRGSVCVRDEKGNIWERRGVNASLPEGTDWQEIATESCHVAVGDDDRVWIVKTSPENECFQDIQQILPTNCAVLADGWKHVCLR</sequence>
<dbReference type="InterPro" id="IPR001849">
    <property type="entry name" value="PH_domain"/>
</dbReference>
<evidence type="ECO:0000259" key="2">
    <source>
        <dbReference type="PROSITE" id="PS50003"/>
    </source>
</evidence>
<dbReference type="Pfam" id="PF19193">
    <property type="entry name" value="Tectonin"/>
    <property type="match status" value="2"/>
</dbReference>
<dbReference type="Proteomes" id="UP000549394">
    <property type="component" value="Unassembled WGS sequence"/>
</dbReference>
<feature type="region of interest" description="Disordered" evidence="1">
    <location>
        <begin position="433"/>
        <end position="474"/>
    </location>
</feature>
<dbReference type="EMBL" id="CAJFCJ010000017">
    <property type="protein sequence ID" value="CAD5122351.1"/>
    <property type="molecule type" value="Genomic_DNA"/>
</dbReference>
<dbReference type="InterPro" id="IPR006614">
    <property type="entry name" value="Peroxin/Ferlin"/>
</dbReference>
<comment type="caution">
    <text evidence="3">The sequence shown here is derived from an EMBL/GenBank/DDBJ whole genome shotgun (WGS) entry which is preliminary data.</text>
</comment>